<name>A0A7S0B7V5_9DINO</name>
<keyword evidence="1" id="KW-1133">Transmembrane helix</keyword>
<feature type="transmembrane region" description="Helical" evidence="1">
    <location>
        <begin position="7"/>
        <end position="29"/>
    </location>
</feature>
<feature type="transmembrane region" description="Helical" evidence="1">
    <location>
        <begin position="449"/>
        <end position="467"/>
    </location>
</feature>
<sequence>MQKPQGDVAVAFLSVFVVVGSIACLTIFLTSDLTPLGRHVYQLLAQADANPASGGLHPYQVSLGICVLLLFLGYLLDLHLRTGGWIWGLFVQRYCAIVGLFLLAGAILYSTEAPSIPPLVGVGAGTCAVQLLRAYAFSDLAPEDFSLAVSAAYAAAGLCCTGLWSAWAFTPWMGYHSWDWKELVRPSIDTQGFVRWCSPFLLALVHVLIALFLRLRGRMHKIDEYVIAELKLVCSSLILLALFTWLAASVAAGDVGLSKVVLRLSVVLSVGVAAYLICSLGPTTIISACETNEALSLVMPLFLSDWAKGAFVLVFLPLTPVCFAVELLHMAVRRTLHQCGWAPQDCSGSSWITSEAAYVVDAMCRWNAGSVLSKCITLGIIYFMVQVGCGRGVVVLLAWICERSLRYSLPAILGILYGVGVGLFLFPPVPGCPIYMVSSILITKRFEATGGHFLLAALLSLCLSLVTKLSGTAMQQKLIGERFSHSVYVKRLVAIHTPEMKAIRHILSRSGLRSAKVAVLVCAPDWPTSVFTGILRLPLLQMLLGTLPVVLIILPFTLSGSFMVHAAALPDDTLPKRRYEGLANAFVFLAMLVQMAGMVLIAQYTHATMDEYRDQIEKGDWMRDEQEEEVLREIEREEVQRQLLQESTGWSVLPWWVRVDLVLGSLLASLMMHIILLPFLKPFQDFSLNDKFSDIGGVYFFVNKPGWVAIAFLCCSAGCLLLFEAWCARTLRVPKEKRPLVSSKAAAGPSYHGTGIAVA</sequence>
<feature type="transmembrane region" description="Helical" evidence="1">
    <location>
        <begin position="380"/>
        <end position="400"/>
    </location>
</feature>
<accession>A0A7S0B7V5</accession>
<feature type="transmembrane region" description="Helical" evidence="1">
    <location>
        <begin position="543"/>
        <end position="569"/>
    </location>
</feature>
<evidence type="ECO:0000256" key="1">
    <source>
        <dbReference type="SAM" id="Phobius"/>
    </source>
</evidence>
<evidence type="ECO:0000313" key="2">
    <source>
        <dbReference type="EMBL" id="CAD8385772.1"/>
    </source>
</evidence>
<dbReference type="AlphaFoldDB" id="A0A7S0B7V5"/>
<feature type="transmembrane region" description="Helical" evidence="1">
    <location>
        <begin position="707"/>
        <end position="728"/>
    </location>
</feature>
<proteinExistence type="predicted"/>
<feature type="transmembrane region" description="Helical" evidence="1">
    <location>
        <begin position="59"/>
        <end position="78"/>
    </location>
</feature>
<feature type="transmembrane region" description="Helical" evidence="1">
    <location>
        <begin position="115"/>
        <end position="135"/>
    </location>
</feature>
<keyword evidence="1" id="KW-0472">Membrane</keyword>
<feature type="transmembrane region" description="Helical" evidence="1">
    <location>
        <begin position="310"/>
        <end position="332"/>
    </location>
</feature>
<feature type="transmembrane region" description="Helical" evidence="1">
    <location>
        <begin position="147"/>
        <end position="173"/>
    </location>
</feature>
<dbReference type="PROSITE" id="PS51257">
    <property type="entry name" value="PROKAR_LIPOPROTEIN"/>
    <property type="match status" value="1"/>
</dbReference>
<feature type="transmembrane region" description="Helical" evidence="1">
    <location>
        <begin position="193"/>
        <end position="213"/>
    </location>
</feature>
<reference evidence="2" key="1">
    <citation type="submission" date="2021-01" db="EMBL/GenBank/DDBJ databases">
        <authorList>
            <person name="Corre E."/>
            <person name="Pelletier E."/>
            <person name="Niang G."/>
            <person name="Scheremetjew M."/>
            <person name="Finn R."/>
            <person name="Kale V."/>
            <person name="Holt S."/>
            <person name="Cochrane G."/>
            <person name="Meng A."/>
            <person name="Brown T."/>
            <person name="Cohen L."/>
        </authorList>
    </citation>
    <scope>NUCLEOTIDE SEQUENCE</scope>
    <source>
        <strain evidence="2">Pbaha01</strain>
    </source>
</reference>
<feature type="transmembrane region" description="Helical" evidence="1">
    <location>
        <begin position="225"/>
        <end position="248"/>
    </location>
</feature>
<feature type="transmembrane region" description="Helical" evidence="1">
    <location>
        <begin position="85"/>
        <end position="109"/>
    </location>
</feature>
<organism evidence="2">
    <name type="scientific">Pyrodinium bahamense</name>
    <dbReference type="NCBI Taxonomy" id="73915"/>
    <lineage>
        <taxon>Eukaryota</taxon>
        <taxon>Sar</taxon>
        <taxon>Alveolata</taxon>
        <taxon>Dinophyceae</taxon>
        <taxon>Gonyaulacales</taxon>
        <taxon>Pyrocystaceae</taxon>
        <taxon>Pyrodinium</taxon>
    </lineage>
</organism>
<keyword evidence="1" id="KW-0812">Transmembrane</keyword>
<gene>
    <name evidence="2" type="ORF">PBAH0796_LOCUS29460</name>
</gene>
<dbReference type="EMBL" id="HBEG01048341">
    <property type="protein sequence ID" value="CAD8385772.1"/>
    <property type="molecule type" value="Transcribed_RNA"/>
</dbReference>
<protein>
    <submittedName>
        <fullName evidence="2">Uncharacterized protein</fullName>
    </submittedName>
</protein>
<feature type="transmembrane region" description="Helical" evidence="1">
    <location>
        <begin position="581"/>
        <end position="602"/>
    </location>
</feature>
<feature type="transmembrane region" description="Helical" evidence="1">
    <location>
        <begin position="260"/>
        <end position="289"/>
    </location>
</feature>
<feature type="transmembrane region" description="Helical" evidence="1">
    <location>
        <begin position="407"/>
        <end position="429"/>
    </location>
</feature>
<feature type="transmembrane region" description="Helical" evidence="1">
    <location>
        <begin position="661"/>
        <end position="680"/>
    </location>
</feature>